<reference evidence="2" key="1">
    <citation type="journal article" date="2012" name="Proc. Natl. Acad. Sci. U.S.A.">
        <title>Antigenic diversity is generated by distinct evolutionary mechanisms in African trypanosome species.</title>
        <authorList>
            <person name="Jackson A.P."/>
            <person name="Berry A."/>
            <person name="Aslett M."/>
            <person name="Allison H.C."/>
            <person name="Burton P."/>
            <person name="Vavrova-Anderson J."/>
            <person name="Brown R."/>
            <person name="Browne H."/>
            <person name="Corton N."/>
            <person name="Hauser H."/>
            <person name="Gamble J."/>
            <person name="Gilderthorp R."/>
            <person name="Marcello L."/>
            <person name="McQuillan J."/>
            <person name="Otto T.D."/>
            <person name="Quail M.A."/>
            <person name="Sanders M.J."/>
            <person name="van Tonder A."/>
            <person name="Ginger M.L."/>
            <person name="Field M.C."/>
            <person name="Barry J.D."/>
            <person name="Hertz-Fowler C."/>
            <person name="Berriman M."/>
        </authorList>
    </citation>
    <scope>NUCLEOTIDE SEQUENCE</scope>
    <source>
        <strain evidence="2">IL3000</strain>
    </source>
</reference>
<name>G0V099_TRYCI</name>
<feature type="transmembrane region" description="Helical" evidence="1">
    <location>
        <begin position="31"/>
        <end position="54"/>
    </location>
</feature>
<gene>
    <name evidence="2" type="ORF">TCIL3000_11_4750</name>
</gene>
<sequence>MRECKRTYGRGLGEGRVSTGRLSSTVLVGRTLIFFAVAILANVNFAAVWILFIFSTAAEPSVLSVLVSLILIARCHLSRFPCFIKKYRGKALYISSSIER</sequence>
<evidence type="ECO:0000313" key="2">
    <source>
        <dbReference type="EMBL" id="CCC95069.1"/>
    </source>
</evidence>
<dbReference type="EMBL" id="HE575324">
    <property type="protein sequence ID" value="CCC95069.1"/>
    <property type="molecule type" value="Genomic_DNA"/>
</dbReference>
<organism evidence="2">
    <name type="scientific">Trypanosoma congolense (strain IL3000)</name>
    <dbReference type="NCBI Taxonomy" id="1068625"/>
    <lineage>
        <taxon>Eukaryota</taxon>
        <taxon>Discoba</taxon>
        <taxon>Euglenozoa</taxon>
        <taxon>Kinetoplastea</taxon>
        <taxon>Metakinetoplastina</taxon>
        <taxon>Trypanosomatida</taxon>
        <taxon>Trypanosomatidae</taxon>
        <taxon>Trypanosoma</taxon>
        <taxon>Nannomonas</taxon>
    </lineage>
</organism>
<keyword evidence="1" id="KW-0812">Transmembrane</keyword>
<protein>
    <submittedName>
        <fullName evidence="2">Uncharacterized protein</fullName>
    </submittedName>
</protein>
<feature type="transmembrane region" description="Helical" evidence="1">
    <location>
        <begin position="60"/>
        <end position="77"/>
    </location>
</feature>
<evidence type="ECO:0000256" key="1">
    <source>
        <dbReference type="SAM" id="Phobius"/>
    </source>
</evidence>
<proteinExistence type="predicted"/>
<keyword evidence="1" id="KW-0472">Membrane</keyword>
<dbReference type="AlphaFoldDB" id="G0V099"/>
<keyword evidence="1" id="KW-1133">Transmembrane helix</keyword>
<accession>G0V099</accession>